<evidence type="ECO:0000256" key="1">
    <source>
        <dbReference type="ARBA" id="ARBA00004370"/>
    </source>
</evidence>
<name>U4LEP8_PYROM</name>
<proteinExistence type="predicted"/>
<dbReference type="AlphaFoldDB" id="U4LEP8"/>
<comment type="subcellular location">
    <subcellularLocation>
        <location evidence="1">Membrane</location>
    </subcellularLocation>
</comment>
<accession>U4LEP8</accession>
<dbReference type="OrthoDB" id="408954at2759"/>
<dbReference type="OMA" id="YCTPLEH"/>
<evidence type="ECO:0000256" key="5">
    <source>
        <dbReference type="SAM" id="Phobius"/>
    </source>
</evidence>
<evidence type="ECO:0000256" key="4">
    <source>
        <dbReference type="ARBA" id="ARBA00023136"/>
    </source>
</evidence>
<feature type="domain" description="Fatty acid hydroxylase" evidence="6">
    <location>
        <begin position="113"/>
        <end position="236"/>
    </location>
</feature>
<reference evidence="7 8" key="1">
    <citation type="journal article" date="2013" name="PLoS Genet.">
        <title>The genome and development-dependent transcriptomes of Pyronema confluens: a window into fungal evolution.</title>
        <authorList>
            <person name="Traeger S."/>
            <person name="Altegoer F."/>
            <person name="Freitag M."/>
            <person name="Gabaldon T."/>
            <person name="Kempken F."/>
            <person name="Kumar A."/>
            <person name="Marcet-Houben M."/>
            <person name="Poggeler S."/>
            <person name="Stajich J.E."/>
            <person name="Nowrousian M."/>
        </authorList>
    </citation>
    <scope>NUCLEOTIDE SEQUENCE [LARGE SCALE GENOMIC DNA]</scope>
    <source>
        <strain evidence="8">CBS 100304</strain>
        <tissue evidence="7">Vegetative mycelium</tissue>
    </source>
</reference>
<dbReference type="EMBL" id="HF935790">
    <property type="protein sequence ID" value="CCX13215.1"/>
    <property type="molecule type" value="Genomic_DNA"/>
</dbReference>
<dbReference type="eggNOG" id="KOG0873">
    <property type="taxonomic scope" value="Eukaryota"/>
</dbReference>
<dbReference type="Proteomes" id="UP000018144">
    <property type="component" value="Unassembled WGS sequence"/>
</dbReference>
<keyword evidence="8" id="KW-1185">Reference proteome</keyword>
<dbReference type="GO" id="GO:0016020">
    <property type="term" value="C:membrane"/>
    <property type="evidence" value="ECO:0007669"/>
    <property type="project" value="UniProtKB-SubCell"/>
</dbReference>
<dbReference type="STRING" id="1076935.U4LEP8"/>
<sequence>MTLQTHWTAICATYTPIQIELTGSLLVMLLTFYIPSTIFISLPYLFPDWSRRHQHQPPSKQPSGKDIFRAFTTCVRNNALTASLQALNFYLGGHSSLRITPTLPSLYEILWQFVFGLLFREVAFYLVHRALHHPLLYGPLHKKHHEFTAPIAFSAQHATFTEQVVANTLPILLPYAIIKAHIVSFWIFVGWELIQTVIDHSGFETGFWQGKSHDRHHEVFRGHYGTLGIMDWVCGTDEEGMRRRRIKGREPKEGKEL</sequence>
<evidence type="ECO:0000313" key="7">
    <source>
        <dbReference type="EMBL" id="CCX13215.1"/>
    </source>
</evidence>
<keyword evidence="2 5" id="KW-0812">Transmembrane</keyword>
<dbReference type="InterPro" id="IPR050307">
    <property type="entry name" value="Sterol_Desaturase_Related"/>
</dbReference>
<feature type="transmembrane region" description="Helical" evidence="5">
    <location>
        <begin position="25"/>
        <end position="46"/>
    </location>
</feature>
<dbReference type="GO" id="GO:0005506">
    <property type="term" value="F:iron ion binding"/>
    <property type="evidence" value="ECO:0007669"/>
    <property type="project" value="InterPro"/>
</dbReference>
<dbReference type="InterPro" id="IPR006694">
    <property type="entry name" value="Fatty_acid_hydroxylase"/>
</dbReference>
<gene>
    <name evidence="7" type="ORF">PCON_12808</name>
</gene>
<dbReference type="GO" id="GO:0008610">
    <property type="term" value="P:lipid biosynthetic process"/>
    <property type="evidence" value="ECO:0007669"/>
    <property type="project" value="InterPro"/>
</dbReference>
<dbReference type="PANTHER" id="PTHR11863">
    <property type="entry name" value="STEROL DESATURASE"/>
    <property type="match status" value="1"/>
</dbReference>
<organism evidence="7 8">
    <name type="scientific">Pyronema omphalodes (strain CBS 100304)</name>
    <name type="common">Pyronema confluens</name>
    <dbReference type="NCBI Taxonomy" id="1076935"/>
    <lineage>
        <taxon>Eukaryota</taxon>
        <taxon>Fungi</taxon>
        <taxon>Dikarya</taxon>
        <taxon>Ascomycota</taxon>
        <taxon>Pezizomycotina</taxon>
        <taxon>Pezizomycetes</taxon>
        <taxon>Pezizales</taxon>
        <taxon>Pyronemataceae</taxon>
        <taxon>Pyronema</taxon>
    </lineage>
</organism>
<keyword evidence="4 5" id="KW-0472">Membrane</keyword>
<protein>
    <submittedName>
        <fullName evidence="7">Similar to Uncharacterized protein C5orf4 acc. no. Q96IV6</fullName>
    </submittedName>
</protein>
<evidence type="ECO:0000259" key="6">
    <source>
        <dbReference type="Pfam" id="PF04116"/>
    </source>
</evidence>
<dbReference type="Pfam" id="PF04116">
    <property type="entry name" value="FA_hydroxylase"/>
    <property type="match status" value="1"/>
</dbReference>
<evidence type="ECO:0000256" key="3">
    <source>
        <dbReference type="ARBA" id="ARBA00022989"/>
    </source>
</evidence>
<dbReference type="GO" id="GO:0016491">
    <property type="term" value="F:oxidoreductase activity"/>
    <property type="evidence" value="ECO:0007669"/>
    <property type="project" value="InterPro"/>
</dbReference>
<evidence type="ECO:0000256" key="2">
    <source>
        <dbReference type="ARBA" id="ARBA00022692"/>
    </source>
</evidence>
<evidence type="ECO:0000313" key="8">
    <source>
        <dbReference type="Proteomes" id="UP000018144"/>
    </source>
</evidence>
<keyword evidence="3 5" id="KW-1133">Transmembrane helix</keyword>